<feature type="non-terminal residue" evidence="3">
    <location>
        <position position="741"/>
    </location>
</feature>
<dbReference type="Pfam" id="PF01345">
    <property type="entry name" value="DUF11"/>
    <property type="match status" value="1"/>
</dbReference>
<accession>F4XRC9</accession>
<dbReference type="InterPro" id="IPR013517">
    <property type="entry name" value="FG-GAP"/>
</dbReference>
<dbReference type="PANTHER" id="PTHR46580:SF2">
    <property type="entry name" value="MAM DOMAIN-CONTAINING PROTEIN"/>
    <property type="match status" value="1"/>
</dbReference>
<gene>
    <name evidence="3" type="ORF">LYNGBM3L_75280</name>
</gene>
<keyword evidence="1" id="KW-0732">Signal</keyword>
<keyword evidence="4" id="KW-1185">Reference proteome</keyword>
<dbReference type="PANTHER" id="PTHR46580">
    <property type="entry name" value="SENSOR KINASE-RELATED"/>
    <property type="match status" value="1"/>
</dbReference>
<feature type="domain" description="DUF11" evidence="2">
    <location>
        <begin position="310"/>
        <end position="432"/>
    </location>
</feature>
<sequence length="741" mass="79180">FSVPSHLPATDVAETALGDINHDGRLDLIVLTRTKVMFWLGDPDGLRLSEQDLPVQDHQHLVLADVDGDQDLDVIVSDYQAARVYRNEGDGTFGRADRLQLAARISSGDLDADGDTDLVGRHTDGSLRIGKNDGKGKFDVSGAPVFPTGVDWVDLEDMDSDGDLDIVVHRPDSVRFLLNQDGEKFIQGAQFDFGAAFADLDNDGDVDALTGDGQILRNNGDAVFSGRTPSVPQYVPRTTFVDFDADGDLDALRDGLWINNGDEFIREEGSPAFYNMSVGDLDQDGDLDVVSPDFAGPRILWQVEHDTDVSVDISTSRYQFAAGVELPTRYVVEVRNHGEQLLDNVTLDIALDAQLKDAKWTCSSNTGTACSTSEGPGQEARLTDKLTLGPLASVTYLIEATVPADAMGTIAARAALDFEGRDVNSENNSSSVIAAVLPYALLPSGGVLSPGDSIFLERGYQDLSAAGPGEMVFHSANGSRELSVLNPSSSGAEFPVPSIRPGESLRATVTGLQTVEGEMLPNRVLEFRGEVPHGRGALAVERSVPDALPTNSWGESVALADVDSDGDLDAFLGFEQGASTLLINADGNFMASEQQFVGSTAVAFGDLDADGDPDMVRGTVKGMEVSLNENGTFERGDRLSSQFVSQRGVQLADLDADGDLDMIWAEMRTRLGPGEDSLRIAMNSGSGEFEESHAPLNIGQAFEAAVHTADIEGDGDMDLVAFVHGRAIVWSNDGRGSFQLD</sequence>
<dbReference type="InterPro" id="IPR001434">
    <property type="entry name" value="OmcB-like_DUF11"/>
</dbReference>
<dbReference type="Gene3D" id="2.130.10.130">
    <property type="entry name" value="Integrin alpha, N-terminal"/>
    <property type="match status" value="2"/>
</dbReference>
<dbReference type="eggNOG" id="COG4733">
    <property type="taxonomic scope" value="Bacteria"/>
</dbReference>
<reference evidence="4" key="1">
    <citation type="journal article" date="2011" name="Proc. Natl. Acad. Sci. U.S.A.">
        <title>Genomic insights into the physiology and ecology of the marine filamentous cyanobacterium Lyngbya majuscula.</title>
        <authorList>
            <person name="Jones A.C."/>
            <person name="Monroe E.A."/>
            <person name="Podell S."/>
            <person name="Hess W.R."/>
            <person name="Klages S."/>
            <person name="Esquenazi E."/>
            <person name="Niessen S."/>
            <person name="Hoover H."/>
            <person name="Rothmann M."/>
            <person name="Lasken R.S."/>
            <person name="Yates J.R.III."/>
            <person name="Reinhardt R."/>
            <person name="Kube M."/>
            <person name="Burkart M.D."/>
            <person name="Allen E.E."/>
            <person name="Dorrestein P.C."/>
            <person name="Gerwick W.H."/>
            <person name="Gerwick L."/>
        </authorList>
    </citation>
    <scope>NUCLEOTIDE SEQUENCE [LARGE SCALE GENOMIC DNA]</scope>
    <source>
        <strain evidence="4">3L</strain>
    </source>
</reference>
<dbReference type="EMBL" id="GL890890">
    <property type="protein sequence ID" value="EGJ32854.1"/>
    <property type="molecule type" value="Genomic_DNA"/>
</dbReference>
<feature type="non-terminal residue" evidence="3">
    <location>
        <position position="1"/>
    </location>
</feature>
<name>F4XRC9_9CYAN</name>
<dbReference type="AlphaFoldDB" id="F4XRC9"/>
<proteinExistence type="predicted"/>
<dbReference type="HOGENOM" id="CLU_374527_0_0_3"/>
<dbReference type="InterPro" id="IPR028994">
    <property type="entry name" value="Integrin_alpha_N"/>
</dbReference>
<organism evidence="3 4">
    <name type="scientific">Moorena producens 3L</name>
    <dbReference type="NCBI Taxonomy" id="489825"/>
    <lineage>
        <taxon>Bacteria</taxon>
        <taxon>Bacillati</taxon>
        <taxon>Cyanobacteriota</taxon>
        <taxon>Cyanophyceae</taxon>
        <taxon>Coleofasciculales</taxon>
        <taxon>Coleofasciculaceae</taxon>
        <taxon>Moorena</taxon>
    </lineage>
</organism>
<protein>
    <recommendedName>
        <fullName evidence="2">DUF11 domain-containing protein</fullName>
    </recommendedName>
</protein>
<dbReference type="Pfam" id="PF13517">
    <property type="entry name" value="FG-GAP_3"/>
    <property type="match status" value="4"/>
</dbReference>
<dbReference type="Proteomes" id="UP000003959">
    <property type="component" value="Unassembled WGS sequence"/>
</dbReference>
<dbReference type="OrthoDB" id="487391at2"/>
<evidence type="ECO:0000256" key="1">
    <source>
        <dbReference type="ARBA" id="ARBA00022729"/>
    </source>
</evidence>
<evidence type="ECO:0000313" key="4">
    <source>
        <dbReference type="Proteomes" id="UP000003959"/>
    </source>
</evidence>
<evidence type="ECO:0000313" key="3">
    <source>
        <dbReference type="EMBL" id="EGJ32854.1"/>
    </source>
</evidence>
<evidence type="ECO:0000259" key="2">
    <source>
        <dbReference type="Pfam" id="PF01345"/>
    </source>
</evidence>
<dbReference type="SUPFAM" id="SSF69318">
    <property type="entry name" value="Integrin alpha N-terminal domain"/>
    <property type="match status" value="2"/>
</dbReference>